<evidence type="ECO:0000256" key="2">
    <source>
        <dbReference type="SAM" id="MobiDB-lite"/>
    </source>
</evidence>
<evidence type="ECO:0000313" key="3">
    <source>
        <dbReference type="EMBL" id="ESZ98913.1"/>
    </source>
</evidence>
<evidence type="ECO:0000256" key="1">
    <source>
        <dbReference type="SAM" id="Coils"/>
    </source>
</evidence>
<evidence type="ECO:0000313" key="4">
    <source>
        <dbReference type="Proteomes" id="UP000019487"/>
    </source>
</evidence>
<reference evidence="3 4" key="1">
    <citation type="journal article" date="2014" name="Genome Announc.">
        <title>Draft genome sequence of Sclerotinia borealis, a psychrophilic plant pathogenic fungus.</title>
        <authorList>
            <person name="Mardanov A.V."/>
            <person name="Beletsky A.V."/>
            <person name="Kadnikov V.V."/>
            <person name="Ignatov A.N."/>
            <person name="Ravin N.V."/>
        </authorList>
    </citation>
    <scope>NUCLEOTIDE SEQUENCE [LARGE SCALE GENOMIC DNA]</scope>
    <source>
        <strain evidence="4">F-4157</strain>
    </source>
</reference>
<gene>
    <name evidence="3" type="ORF">SBOR_0771</name>
</gene>
<dbReference type="Proteomes" id="UP000019487">
    <property type="component" value="Unassembled WGS sequence"/>
</dbReference>
<dbReference type="HOGENOM" id="CLU_2016538_0_0_1"/>
<dbReference type="OrthoDB" id="3557839at2759"/>
<dbReference type="EMBL" id="AYSA01000028">
    <property type="protein sequence ID" value="ESZ98913.1"/>
    <property type="molecule type" value="Genomic_DNA"/>
</dbReference>
<accession>W9CS34</accession>
<keyword evidence="4" id="KW-1185">Reference proteome</keyword>
<name>W9CS34_SCLBF</name>
<comment type="caution">
    <text evidence="3">The sequence shown here is derived from an EMBL/GenBank/DDBJ whole genome shotgun (WGS) entry which is preliminary data.</text>
</comment>
<organism evidence="3 4">
    <name type="scientific">Sclerotinia borealis (strain F-4128)</name>
    <dbReference type="NCBI Taxonomy" id="1432307"/>
    <lineage>
        <taxon>Eukaryota</taxon>
        <taxon>Fungi</taxon>
        <taxon>Dikarya</taxon>
        <taxon>Ascomycota</taxon>
        <taxon>Pezizomycotina</taxon>
        <taxon>Leotiomycetes</taxon>
        <taxon>Helotiales</taxon>
        <taxon>Sclerotiniaceae</taxon>
        <taxon>Sclerotinia</taxon>
    </lineage>
</organism>
<protein>
    <submittedName>
        <fullName evidence="3">Uncharacterized protein</fullName>
    </submittedName>
</protein>
<feature type="coiled-coil region" evidence="1">
    <location>
        <begin position="70"/>
        <end position="97"/>
    </location>
</feature>
<keyword evidence="1" id="KW-0175">Coiled coil</keyword>
<feature type="region of interest" description="Disordered" evidence="2">
    <location>
        <begin position="103"/>
        <end position="123"/>
    </location>
</feature>
<dbReference type="AlphaFoldDB" id="W9CS34"/>
<feature type="region of interest" description="Disordered" evidence="2">
    <location>
        <begin position="1"/>
        <end position="24"/>
    </location>
</feature>
<proteinExistence type="predicted"/>
<sequence>MTTESIKHHPGGPLHATDPWAPRTYTRTGTCARARQFLRALVPRDPEEYEALVEAEKFQKELRVDQCKRISQEKAREKKLEKEKEDREKSILAANEALRDQFKSVKRRTPKTCSSGVIDLTED</sequence>